<evidence type="ECO:0000313" key="4">
    <source>
        <dbReference type="EMBL" id="SAK72084.1"/>
    </source>
</evidence>
<dbReference type="CDD" id="cd04667">
    <property type="entry name" value="NUDIX_Hydrolase"/>
    <property type="match status" value="1"/>
</dbReference>
<feature type="domain" description="Nudix hydrolase" evidence="3">
    <location>
        <begin position="1"/>
        <end position="116"/>
    </location>
</feature>
<keyword evidence="5" id="KW-1185">Reference proteome</keyword>
<reference evidence="4" key="1">
    <citation type="submission" date="2016-01" db="EMBL/GenBank/DDBJ databases">
        <authorList>
            <person name="Peeters C."/>
        </authorList>
    </citation>
    <scope>NUCLEOTIDE SEQUENCE [LARGE SCALE GENOMIC DNA]</scope>
    <source>
        <strain evidence="4">LMG 29323</strain>
    </source>
</reference>
<dbReference type="InterPro" id="IPR000086">
    <property type="entry name" value="NUDIX_hydrolase_dom"/>
</dbReference>
<dbReference type="InterPro" id="IPR015797">
    <property type="entry name" value="NUDIX_hydrolase-like_dom_sf"/>
</dbReference>
<dbReference type="PANTHER" id="PTHR43736:SF1">
    <property type="entry name" value="DIHYDRONEOPTERIN TRIPHOSPHATE DIPHOSPHATASE"/>
    <property type="match status" value="1"/>
</dbReference>
<dbReference type="Pfam" id="PF00293">
    <property type="entry name" value="NUDIX"/>
    <property type="match status" value="1"/>
</dbReference>
<evidence type="ECO:0000313" key="5">
    <source>
        <dbReference type="Proteomes" id="UP000054911"/>
    </source>
</evidence>
<dbReference type="Gene3D" id="3.90.79.10">
    <property type="entry name" value="Nucleoside Triphosphate Pyrophosphohydrolase"/>
    <property type="match status" value="1"/>
</dbReference>
<accession>A0A158BPT6</accession>
<name>A0A158BPT6_9BURK</name>
<evidence type="ECO:0000259" key="3">
    <source>
        <dbReference type="PROSITE" id="PS51462"/>
    </source>
</evidence>
<dbReference type="EMBL" id="FCOE02000012">
    <property type="protein sequence ID" value="SAK72084.1"/>
    <property type="molecule type" value="Genomic_DNA"/>
</dbReference>
<keyword evidence="2 4" id="KW-0378">Hydrolase</keyword>
<dbReference type="Proteomes" id="UP000054911">
    <property type="component" value="Unassembled WGS sequence"/>
</dbReference>
<comment type="caution">
    <text evidence="4">The sequence shown here is derived from an EMBL/GenBank/DDBJ whole genome shotgun (WGS) entry which is preliminary data.</text>
</comment>
<dbReference type="RefSeq" id="WP_061176321.1">
    <property type="nucleotide sequence ID" value="NZ_FCOE02000012.1"/>
</dbReference>
<dbReference type="PROSITE" id="PS51462">
    <property type="entry name" value="NUDIX"/>
    <property type="match status" value="1"/>
</dbReference>
<dbReference type="STRING" id="1777141.AWB80_03912"/>
<protein>
    <submittedName>
        <fullName evidence="4">NUDIX hydrolase</fullName>
    </submittedName>
</protein>
<gene>
    <name evidence="4" type="ORF">AWB80_03912</name>
</gene>
<dbReference type="SUPFAM" id="SSF55811">
    <property type="entry name" value="Nudix"/>
    <property type="match status" value="1"/>
</dbReference>
<dbReference type="OrthoDB" id="9791228at2"/>
<dbReference type="AlphaFoldDB" id="A0A158BPT6"/>
<comment type="cofactor">
    <cofactor evidence="1">
        <name>Mg(2+)</name>
        <dbReference type="ChEBI" id="CHEBI:18420"/>
    </cofactor>
</comment>
<proteinExistence type="predicted"/>
<dbReference type="PROSITE" id="PS00893">
    <property type="entry name" value="NUDIX_BOX"/>
    <property type="match status" value="1"/>
</dbReference>
<evidence type="ECO:0000256" key="1">
    <source>
        <dbReference type="ARBA" id="ARBA00001946"/>
    </source>
</evidence>
<organism evidence="4 5">
    <name type="scientific">Caballeronia pedi</name>
    <dbReference type="NCBI Taxonomy" id="1777141"/>
    <lineage>
        <taxon>Bacteria</taxon>
        <taxon>Pseudomonadati</taxon>
        <taxon>Pseudomonadota</taxon>
        <taxon>Betaproteobacteria</taxon>
        <taxon>Burkholderiales</taxon>
        <taxon>Burkholderiaceae</taxon>
        <taxon>Caballeronia</taxon>
    </lineage>
</organism>
<dbReference type="InterPro" id="IPR020084">
    <property type="entry name" value="NUDIX_hydrolase_CS"/>
</dbReference>
<sequence>MKKRATVICRKGRRILLVARESKWALPGGMLKRGEHLADAALRELKEETRLSGKSAKYLFDFKSKQKHHHVFYCDISNRAKPRPNNEISKCRWVELDEMRRLLTSTPTDDIVRLASQKRKNGRGK</sequence>
<dbReference type="GO" id="GO:0016787">
    <property type="term" value="F:hydrolase activity"/>
    <property type="evidence" value="ECO:0007669"/>
    <property type="project" value="UniProtKB-KW"/>
</dbReference>
<dbReference type="PANTHER" id="PTHR43736">
    <property type="entry name" value="ADP-RIBOSE PYROPHOSPHATASE"/>
    <property type="match status" value="1"/>
</dbReference>
<evidence type="ECO:0000256" key="2">
    <source>
        <dbReference type="ARBA" id="ARBA00022801"/>
    </source>
</evidence>